<proteinExistence type="predicted"/>
<dbReference type="Proteomes" id="UP000887226">
    <property type="component" value="Unassembled WGS sequence"/>
</dbReference>
<gene>
    <name evidence="2" type="ORF">BJ878DRAFT_567987</name>
</gene>
<sequence length="404" mass="45006">MLAENFIDCFVPAILYLLQNKIKLAVNDCASDTEVLSNYFKKLCEEAGFPMKVAWVEGDGVTEVANKLIDKGEKFESLMHEKALEELKLEPLCAQACVGGLGIAEALRHDLIECASYVCGGYFSGFKDMLKQIKNLNVGFPIAEFHADGSRVIIKENNGGIIIVGSVSSQLLYQIQGPLYCGSDVVAHLEGIKIEQVGEYRVRIIGFKGPSTNHQHRWNEDQIRESLDAANIAKFSLLKFHVNVTSPLDARNQDAATVDFRVFAQSRDRELLRRGNPRGFFRLSMVTFLKLVHGASLGNDMPQAEGTIDSSSARRRRHSGLWAGLRHCGFDDVRFYNSLTQAEIHSGKTSKLGMHVWNKQGIVGCGVLIDFVSYDQKNGTKYDTASFYAITLPKLEDHVWSNSY</sequence>
<dbReference type="InterPro" id="IPR010839">
    <property type="entry name" value="AtuA_N"/>
</dbReference>
<name>A0A9P8CED1_9HELO</name>
<feature type="domain" description="Acyclic terpene utilisation N-terminal" evidence="1">
    <location>
        <begin position="111"/>
        <end position="210"/>
    </location>
</feature>
<dbReference type="AlphaFoldDB" id="A0A9P8CED1"/>
<feature type="domain" description="Acyclic terpene utilisation N-terminal" evidence="1">
    <location>
        <begin position="3"/>
        <end position="109"/>
    </location>
</feature>
<organism evidence="2 3">
    <name type="scientific">Calycina marina</name>
    <dbReference type="NCBI Taxonomy" id="1763456"/>
    <lineage>
        <taxon>Eukaryota</taxon>
        <taxon>Fungi</taxon>
        <taxon>Dikarya</taxon>
        <taxon>Ascomycota</taxon>
        <taxon>Pezizomycotina</taxon>
        <taxon>Leotiomycetes</taxon>
        <taxon>Helotiales</taxon>
        <taxon>Pezizellaceae</taxon>
        <taxon>Calycina</taxon>
    </lineage>
</organism>
<dbReference type="PANTHER" id="PTHR47585:SF2">
    <property type="entry name" value="DUF1446 DOMAIN PROTEIN (AFU_ORTHOLOGUE AFUA_6G11420)"/>
    <property type="match status" value="1"/>
</dbReference>
<dbReference type="Pfam" id="PF07287">
    <property type="entry name" value="AtuA"/>
    <property type="match status" value="2"/>
</dbReference>
<protein>
    <recommendedName>
        <fullName evidence="1">Acyclic terpene utilisation N-terminal domain-containing protein</fullName>
    </recommendedName>
</protein>
<dbReference type="EMBL" id="MU253940">
    <property type="protein sequence ID" value="KAG9243944.1"/>
    <property type="molecule type" value="Genomic_DNA"/>
</dbReference>
<evidence type="ECO:0000259" key="1">
    <source>
        <dbReference type="Pfam" id="PF07287"/>
    </source>
</evidence>
<reference evidence="2" key="1">
    <citation type="journal article" date="2021" name="IMA Fungus">
        <title>Genomic characterization of three marine fungi, including Emericellopsis atlantica sp. nov. with signatures of a generalist lifestyle and marine biomass degradation.</title>
        <authorList>
            <person name="Hagestad O.C."/>
            <person name="Hou L."/>
            <person name="Andersen J.H."/>
            <person name="Hansen E.H."/>
            <person name="Altermark B."/>
            <person name="Li C."/>
            <person name="Kuhnert E."/>
            <person name="Cox R.J."/>
            <person name="Crous P.W."/>
            <person name="Spatafora J.W."/>
            <person name="Lail K."/>
            <person name="Amirebrahimi M."/>
            <person name="Lipzen A."/>
            <person name="Pangilinan J."/>
            <person name="Andreopoulos W."/>
            <person name="Hayes R.D."/>
            <person name="Ng V."/>
            <person name="Grigoriev I.V."/>
            <person name="Jackson S.A."/>
            <person name="Sutton T.D.S."/>
            <person name="Dobson A.D.W."/>
            <person name="Rama T."/>
        </authorList>
    </citation>
    <scope>NUCLEOTIDE SEQUENCE</scope>
    <source>
        <strain evidence="2">TRa3180A</strain>
    </source>
</reference>
<evidence type="ECO:0000313" key="3">
    <source>
        <dbReference type="Proteomes" id="UP000887226"/>
    </source>
</evidence>
<comment type="caution">
    <text evidence="2">The sequence shown here is derived from an EMBL/GenBank/DDBJ whole genome shotgun (WGS) entry which is preliminary data.</text>
</comment>
<evidence type="ECO:0000313" key="2">
    <source>
        <dbReference type="EMBL" id="KAG9243944.1"/>
    </source>
</evidence>
<accession>A0A9P8CED1</accession>
<dbReference type="OrthoDB" id="10265871at2759"/>
<dbReference type="PANTHER" id="PTHR47585">
    <property type="match status" value="1"/>
</dbReference>
<keyword evidence="3" id="KW-1185">Reference proteome</keyword>